<dbReference type="SUPFAM" id="SSF101478">
    <property type="entry name" value="ADP-ribosylglycohydrolase"/>
    <property type="match status" value="1"/>
</dbReference>
<dbReference type="KEGG" id="nco:AAW31_12285"/>
<name>A0A0F7KG49_9PROT</name>
<evidence type="ECO:0000256" key="2">
    <source>
        <dbReference type="ARBA" id="ARBA00022801"/>
    </source>
</evidence>
<dbReference type="InterPro" id="IPR005502">
    <property type="entry name" value="Ribosyl_crysJ1"/>
</dbReference>
<gene>
    <name evidence="4" type="ORF">AAW31_12285</name>
    <name evidence="5" type="ORF">BCL69_103217</name>
</gene>
<dbReference type="InterPro" id="IPR036705">
    <property type="entry name" value="Ribosyl_crysJ1_sf"/>
</dbReference>
<dbReference type="Proteomes" id="UP000324176">
    <property type="component" value="Unassembled WGS sequence"/>
</dbReference>
<feature type="binding site" evidence="3">
    <location>
        <position position="66"/>
    </location>
    <ligand>
        <name>Mg(2+)</name>
        <dbReference type="ChEBI" id="CHEBI:18420"/>
        <label>1</label>
    </ligand>
</feature>
<keyword evidence="6" id="KW-1185">Reference proteome</keyword>
<protein>
    <submittedName>
        <fullName evidence="4">ADP-ribosylglycohydrolase</fullName>
    </submittedName>
</protein>
<evidence type="ECO:0000313" key="6">
    <source>
        <dbReference type="Proteomes" id="UP000034156"/>
    </source>
</evidence>
<dbReference type="InterPro" id="IPR050792">
    <property type="entry name" value="ADP-ribosylglycohydrolase"/>
</dbReference>
<proteinExistence type="inferred from homology"/>
<dbReference type="Pfam" id="PF03747">
    <property type="entry name" value="ADP_ribosyl_GH"/>
    <property type="match status" value="1"/>
</dbReference>
<accession>A0A0F7KG49</accession>
<dbReference type="GO" id="GO:0016787">
    <property type="term" value="F:hydrolase activity"/>
    <property type="evidence" value="ECO:0007669"/>
    <property type="project" value="UniProtKB-KW"/>
</dbReference>
<reference evidence="5 7" key="3">
    <citation type="submission" date="2019-07" db="EMBL/GenBank/DDBJ databases">
        <title>Active sludge and wastewater microbial communities from Klosterneuburg, Austria.</title>
        <authorList>
            <person name="Wagner M."/>
        </authorList>
    </citation>
    <scope>NUCLEOTIDE SEQUENCE [LARGE SCALE GENOMIC DNA]</scope>
    <source>
        <strain evidence="5 7">Nm2</strain>
    </source>
</reference>
<organism evidence="4 6">
    <name type="scientific">Nitrosomonas communis</name>
    <dbReference type="NCBI Taxonomy" id="44574"/>
    <lineage>
        <taxon>Bacteria</taxon>
        <taxon>Pseudomonadati</taxon>
        <taxon>Pseudomonadota</taxon>
        <taxon>Betaproteobacteria</taxon>
        <taxon>Nitrosomonadales</taxon>
        <taxon>Nitrosomonadaceae</taxon>
        <taxon>Nitrosomonas</taxon>
    </lineage>
</organism>
<keyword evidence="3" id="KW-0460">Magnesium</keyword>
<dbReference type="EMBL" id="CP011451">
    <property type="protein sequence ID" value="AKH38401.1"/>
    <property type="molecule type" value="Genomic_DNA"/>
</dbReference>
<dbReference type="GO" id="GO:0046872">
    <property type="term" value="F:metal ion binding"/>
    <property type="evidence" value="ECO:0007669"/>
    <property type="project" value="UniProtKB-KW"/>
</dbReference>
<dbReference type="PANTHER" id="PTHR16222">
    <property type="entry name" value="ADP-RIBOSYLGLYCOHYDROLASE"/>
    <property type="match status" value="1"/>
</dbReference>
<sequence length="361" mass="39012">MSTNHHIQDRAVGAVMGAFIGDALGVGPHWYYNLNELHRDYGDWISDYTDPKPNRYHAACKAGQLSQAGFILALTLRSLVECGEYDQDDFCRRLDEDLFPLLDGTPVSGPGGYTSQSIREAWRRRVQQQLPWGQTGSHADTTEAIERTLAIAVRYAFQPTQLAAAITSNTMLTQIDHTVVSMTVAYGAVLALLVQGHPLDIELSGKLMGLVKDDKLPFHAVTLDDLQPPRPGDPDPPRAGRFASPDALLTPSYMAAAVADPAIPIEPAWKVSLVYGMPCAIYHQLPAAYYLAARFHNDFESAVLHAINGGGQNQARAILTGALTGAQTGLSGIPQRFIDGLEGGADLVKLAGELASKVKEL</sequence>
<dbReference type="PATRIC" id="fig|44574.3.peg.2981"/>
<keyword evidence="2 4" id="KW-0378">Hydrolase</keyword>
<dbReference type="AlphaFoldDB" id="A0A0F7KG49"/>
<dbReference type="RefSeq" id="WP_046850447.1">
    <property type="nucleotide sequence ID" value="NZ_CP011451.1"/>
</dbReference>
<reference evidence="4 6" key="2">
    <citation type="journal article" date="2016" name="Genome Announc.">
        <title>Genome Sequence of Nitrosomonas communis Strain Nm2, a Mesophilic Ammonia-Oxidizing Bacterium Isolated from Mediterranean Soil.</title>
        <authorList>
            <person name="Kozlowski J.A."/>
            <person name="Kits K.D."/>
            <person name="Stein L.Y."/>
        </authorList>
    </citation>
    <scope>NUCLEOTIDE SEQUENCE [LARGE SCALE GENOMIC DNA]</scope>
    <source>
        <strain evidence="4 6">Nm2</strain>
    </source>
</reference>
<dbReference type="Proteomes" id="UP000034156">
    <property type="component" value="Chromosome"/>
</dbReference>
<evidence type="ECO:0000313" key="4">
    <source>
        <dbReference type="EMBL" id="AKH38401.1"/>
    </source>
</evidence>
<evidence type="ECO:0000313" key="7">
    <source>
        <dbReference type="Proteomes" id="UP000324176"/>
    </source>
</evidence>
<comment type="similarity">
    <text evidence="1">Belongs to the ADP-ribosylglycohydrolase family.</text>
</comment>
<evidence type="ECO:0000256" key="1">
    <source>
        <dbReference type="ARBA" id="ARBA00010702"/>
    </source>
</evidence>
<dbReference type="OrthoDB" id="5297797at2"/>
<dbReference type="EMBL" id="VNHT01000032">
    <property type="protein sequence ID" value="TYP86339.1"/>
    <property type="molecule type" value="Genomic_DNA"/>
</dbReference>
<evidence type="ECO:0000256" key="3">
    <source>
        <dbReference type="PIRSR" id="PIRSR605502-1"/>
    </source>
</evidence>
<comment type="cofactor">
    <cofactor evidence="3">
        <name>Mg(2+)</name>
        <dbReference type="ChEBI" id="CHEBI:18420"/>
    </cofactor>
    <text evidence="3">Binds 2 magnesium ions per subunit.</text>
</comment>
<dbReference type="PANTHER" id="PTHR16222:SF24">
    <property type="entry name" value="ADP-RIBOSYLHYDROLASE ARH3"/>
    <property type="match status" value="1"/>
</dbReference>
<reference evidence="6" key="1">
    <citation type="submission" date="2015-05" db="EMBL/GenBank/DDBJ databases">
        <title>Draft genome of Nitrosomonas communis strain Nm2.</title>
        <authorList>
            <person name="Kozlowski J.A."/>
            <person name="Kits K.D."/>
            <person name="Stein L.Y."/>
        </authorList>
    </citation>
    <scope>NUCLEOTIDE SEQUENCE [LARGE SCALE GENOMIC DNA]</scope>
    <source>
        <strain evidence="6">Nm2</strain>
    </source>
</reference>
<dbReference type="Gene3D" id="1.10.4080.10">
    <property type="entry name" value="ADP-ribosylation/Crystallin J1"/>
    <property type="match status" value="1"/>
</dbReference>
<keyword evidence="3" id="KW-0479">Metal-binding</keyword>
<evidence type="ECO:0000313" key="5">
    <source>
        <dbReference type="EMBL" id="TYP86339.1"/>
    </source>
</evidence>